<accession>A0ABY4AGT0</accession>
<sequence length="301" mass="33026">MEDQQAINVVETALLCADAPMSLAALQKLFEPEEVSAEHVRGWLEALQINWQDRGLELVEISTGWRFQSRIQMQRFLERLNPERAPKYSRAVLETLAIIAWKQPVTRGDIEAIRGVTVSSQIIKTLEDRGWVETIGHRDGPGRPALLGTTKLFLDDLGLRALDELPALQPIAEQSQQDGGLVLEQTQSDSIQPGVSDECDSPTLIDDQMEADVLEHADSESDVLTSDEAQDDAASTESGVDPSDLNDGLETVQHTPPIADLSLSVSDIHETQSEEAAQQPSTTESEDDSNSPHPISSRESE</sequence>
<proteinExistence type="predicted"/>
<evidence type="ECO:0000256" key="2">
    <source>
        <dbReference type="ARBA" id="ARBA00022618"/>
    </source>
</evidence>
<dbReference type="InterPro" id="IPR005234">
    <property type="entry name" value="ScpB_csome_segregation"/>
</dbReference>
<dbReference type="PANTHER" id="PTHR34298">
    <property type="entry name" value="SEGREGATION AND CONDENSATION PROTEIN B"/>
    <property type="match status" value="1"/>
</dbReference>
<dbReference type="Pfam" id="PF04079">
    <property type="entry name" value="SMC_ScpB"/>
    <property type="match status" value="1"/>
</dbReference>
<feature type="region of interest" description="Disordered" evidence="5">
    <location>
        <begin position="216"/>
        <end position="301"/>
    </location>
</feature>
<feature type="compositionally biased region" description="Polar residues" evidence="5">
    <location>
        <begin position="274"/>
        <end position="283"/>
    </location>
</feature>
<name>A0ABY4AGT0_9BURK</name>
<organism evidence="6 7">
    <name type="scientific">Orrella daihaiensis</name>
    <dbReference type="NCBI Taxonomy" id="2782176"/>
    <lineage>
        <taxon>Bacteria</taxon>
        <taxon>Pseudomonadati</taxon>
        <taxon>Pseudomonadota</taxon>
        <taxon>Betaproteobacteria</taxon>
        <taxon>Burkholderiales</taxon>
        <taxon>Alcaligenaceae</taxon>
        <taxon>Orrella</taxon>
    </lineage>
</organism>
<reference evidence="6 7" key="1">
    <citation type="submission" date="2020-11" db="EMBL/GenBank/DDBJ databases">
        <title>Algicoccus daihaiensis sp.nov., isolated from Daihai Lake in Inner Mongolia.</title>
        <authorList>
            <person name="Kai J."/>
        </authorList>
    </citation>
    <scope>NUCLEOTIDE SEQUENCE [LARGE SCALE GENOMIC DNA]</scope>
    <source>
        <strain evidence="7">f23</strain>
    </source>
</reference>
<dbReference type="InterPro" id="IPR036388">
    <property type="entry name" value="WH-like_DNA-bd_sf"/>
</dbReference>
<evidence type="ECO:0000256" key="3">
    <source>
        <dbReference type="ARBA" id="ARBA00022829"/>
    </source>
</evidence>
<dbReference type="PANTHER" id="PTHR34298:SF2">
    <property type="entry name" value="SEGREGATION AND CONDENSATION PROTEIN B"/>
    <property type="match status" value="1"/>
</dbReference>
<evidence type="ECO:0000313" key="7">
    <source>
        <dbReference type="Proteomes" id="UP000831607"/>
    </source>
</evidence>
<dbReference type="EMBL" id="CP063982">
    <property type="protein sequence ID" value="UOD49467.1"/>
    <property type="molecule type" value="Genomic_DNA"/>
</dbReference>
<gene>
    <name evidence="6" type="primary">scpB</name>
    <name evidence="6" type="ORF">DHf2319_08225</name>
</gene>
<dbReference type="RefSeq" id="WP_243477671.1">
    <property type="nucleotide sequence ID" value="NZ_CP063982.1"/>
</dbReference>
<evidence type="ECO:0000256" key="1">
    <source>
        <dbReference type="ARBA" id="ARBA00022490"/>
    </source>
</evidence>
<keyword evidence="1" id="KW-0963">Cytoplasm</keyword>
<evidence type="ECO:0000256" key="5">
    <source>
        <dbReference type="SAM" id="MobiDB-lite"/>
    </source>
</evidence>
<keyword evidence="2" id="KW-0132">Cell division</keyword>
<keyword evidence="7" id="KW-1185">Reference proteome</keyword>
<evidence type="ECO:0000313" key="6">
    <source>
        <dbReference type="EMBL" id="UOD49467.1"/>
    </source>
</evidence>
<keyword evidence="3" id="KW-0159">Chromosome partition</keyword>
<dbReference type="NCBIfam" id="TIGR00281">
    <property type="entry name" value="SMC-Scp complex subunit ScpB"/>
    <property type="match status" value="1"/>
</dbReference>
<dbReference type="Gene3D" id="1.10.10.10">
    <property type="entry name" value="Winged helix-like DNA-binding domain superfamily/Winged helix DNA-binding domain"/>
    <property type="match status" value="2"/>
</dbReference>
<keyword evidence="4" id="KW-0131">Cell cycle</keyword>
<evidence type="ECO:0000256" key="4">
    <source>
        <dbReference type="ARBA" id="ARBA00023306"/>
    </source>
</evidence>
<dbReference type="Proteomes" id="UP000831607">
    <property type="component" value="Chromosome"/>
</dbReference>
<dbReference type="InterPro" id="IPR036390">
    <property type="entry name" value="WH_DNA-bd_sf"/>
</dbReference>
<protein>
    <submittedName>
        <fullName evidence="6">SMC-Scp complex subunit ScpB</fullName>
    </submittedName>
</protein>
<dbReference type="SUPFAM" id="SSF46785">
    <property type="entry name" value="Winged helix' DNA-binding domain"/>
    <property type="match status" value="2"/>
</dbReference>